<proteinExistence type="predicted"/>
<dbReference type="InterPro" id="IPR009297">
    <property type="entry name" value="DUF952"/>
</dbReference>
<protein>
    <submittedName>
        <fullName evidence="1">Glutathione S-transferase</fullName>
    </submittedName>
</protein>
<dbReference type="SUPFAM" id="SSF56399">
    <property type="entry name" value="ADP-ribosylation"/>
    <property type="match status" value="1"/>
</dbReference>
<evidence type="ECO:0000313" key="1">
    <source>
        <dbReference type="EMBL" id="GGB25762.1"/>
    </source>
</evidence>
<reference evidence="1" key="1">
    <citation type="journal article" date="2014" name="Int. J. Syst. Evol. Microbiol.">
        <title>Complete genome sequence of Corynebacterium casei LMG S-19264T (=DSM 44701T), isolated from a smear-ripened cheese.</title>
        <authorList>
            <consortium name="US DOE Joint Genome Institute (JGI-PGF)"/>
            <person name="Walter F."/>
            <person name="Albersmeier A."/>
            <person name="Kalinowski J."/>
            <person name="Ruckert C."/>
        </authorList>
    </citation>
    <scope>NUCLEOTIDE SEQUENCE</scope>
    <source>
        <strain evidence="1">CGMCC 1.12827</strain>
    </source>
</reference>
<dbReference type="AlphaFoldDB" id="A0A916T0P2"/>
<dbReference type="EMBL" id="BMGC01000006">
    <property type="protein sequence ID" value="GGB25762.1"/>
    <property type="molecule type" value="Genomic_DNA"/>
</dbReference>
<keyword evidence="2" id="KW-1185">Reference proteome</keyword>
<organism evidence="1 2">
    <name type="scientific">Gordonia jinhuaensis</name>
    <dbReference type="NCBI Taxonomy" id="1517702"/>
    <lineage>
        <taxon>Bacteria</taxon>
        <taxon>Bacillati</taxon>
        <taxon>Actinomycetota</taxon>
        <taxon>Actinomycetes</taxon>
        <taxon>Mycobacteriales</taxon>
        <taxon>Gordoniaceae</taxon>
        <taxon>Gordonia</taxon>
    </lineage>
</organism>
<accession>A0A916T0P2</accession>
<dbReference type="PANTHER" id="PTHR34129">
    <property type="entry name" value="BLR1139 PROTEIN"/>
    <property type="match status" value="1"/>
</dbReference>
<dbReference type="Proteomes" id="UP000621454">
    <property type="component" value="Unassembled WGS sequence"/>
</dbReference>
<evidence type="ECO:0000313" key="2">
    <source>
        <dbReference type="Proteomes" id="UP000621454"/>
    </source>
</evidence>
<dbReference type="Gene3D" id="3.20.170.20">
    <property type="entry name" value="Protein of unknown function DUF952"/>
    <property type="match status" value="1"/>
</dbReference>
<dbReference type="RefSeq" id="WP_229742222.1">
    <property type="nucleotide sequence ID" value="NZ_BMGC01000006.1"/>
</dbReference>
<comment type="caution">
    <text evidence="1">The sequence shown here is derived from an EMBL/GenBank/DDBJ whole genome shotgun (WGS) entry which is preliminary data.</text>
</comment>
<name>A0A916T0P2_9ACTN</name>
<dbReference type="Pfam" id="PF06108">
    <property type="entry name" value="DUF952"/>
    <property type="match status" value="1"/>
</dbReference>
<reference evidence="1" key="2">
    <citation type="submission" date="2020-09" db="EMBL/GenBank/DDBJ databases">
        <authorList>
            <person name="Sun Q."/>
            <person name="Zhou Y."/>
        </authorList>
    </citation>
    <scope>NUCLEOTIDE SEQUENCE</scope>
    <source>
        <strain evidence="1">CGMCC 1.12827</strain>
    </source>
</reference>
<dbReference type="PANTHER" id="PTHR34129:SF1">
    <property type="entry name" value="DUF952 DOMAIN-CONTAINING PROTEIN"/>
    <property type="match status" value="1"/>
</dbReference>
<sequence length="133" mass="14059">MDQQDEQMGGEKAGVVVHLCGLAAWDEARTSGEVIPPTAAADGFIHLSQPHTVAVPANAFYAGRDDLVLLWIDPARVDGEIRYEQGSPPSPDGQVFPHLYGRLPVAAVTATSRYLPGEGGVFVAPALPPEVTD</sequence>
<gene>
    <name evidence="1" type="ORF">GCM10011489_12420</name>
</gene>